<dbReference type="EMBL" id="CP006585">
    <property type="protein sequence ID" value="AGW13536.1"/>
    <property type="molecule type" value="Genomic_DNA"/>
</dbReference>
<dbReference type="InterPro" id="IPR000014">
    <property type="entry name" value="PAS"/>
</dbReference>
<dbReference type="Gene3D" id="3.30.450.20">
    <property type="entry name" value="PAS domain"/>
    <property type="match status" value="1"/>
</dbReference>
<feature type="coiled-coil region" evidence="2">
    <location>
        <begin position="202"/>
        <end position="251"/>
    </location>
</feature>
<dbReference type="AlphaFoldDB" id="T2GBM9"/>
<gene>
    <name evidence="4" type="ORF">DGI_1719</name>
</gene>
<evidence type="ECO:0000256" key="2">
    <source>
        <dbReference type="SAM" id="Coils"/>
    </source>
</evidence>
<dbReference type="InterPro" id="IPR035965">
    <property type="entry name" value="PAS-like_dom_sf"/>
</dbReference>
<dbReference type="SMART" id="SM00530">
    <property type="entry name" value="HTH_XRE"/>
    <property type="match status" value="1"/>
</dbReference>
<keyword evidence="1" id="KW-0238">DNA-binding</keyword>
<dbReference type="PATRIC" id="fig|1121448.10.peg.1705"/>
<dbReference type="PROSITE" id="PS50943">
    <property type="entry name" value="HTH_CROC1"/>
    <property type="match status" value="1"/>
</dbReference>
<dbReference type="eggNOG" id="COG2202">
    <property type="taxonomic scope" value="Bacteria"/>
</dbReference>
<dbReference type="InterPro" id="IPR001387">
    <property type="entry name" value="Cro/C1-type_HTH"/>
</dbReference>
<sequence length="378" mass="41581">MDGTAFKKAFGKRLRFLRELRSLTQARLAERIGVTEQYISMLERGLSAPSFSLVAQLSRTLDAHPAALFLFPRLEGEEAPPLPLPTLPENLSRVAHWVVDPQGVETISAELASWLPAQPAGGGRGSRGDKSATPVSLFSHVPPEDARRIQEALQAAAAGNPAPLFSFRLLADPPLRILAYAVQQPDASLRMVLMDVSDHLRLKQTQLDLQAAVEALAEERTRQLQETVAQLEEEVRRRRESEAALAAAEAHWRILFDHAPVGIFQSVPEGRFHAVNHEALRMFGYDSHEEILAMEDIGRQLYVDPSHRSELLEMLLRQGAIDDYAVTLKAKDGRTFRAAITARLLPPAVSADGHKASFIGFVKALPLDDSPAPTALKA</sequence>
<evidence type="ECO:0000313" key="5">
    <source>
        <dbReference type="Proteomes" id="UP000016587"/>
    </source>
</evidence>
<dbReference type="GO" id="GO:0005829">
    <property type="term" value="C:cytosol"/>
    <property type="evidence" value="ECO:0007669"/>
    <property type="project" value="TreeGrafter"/>
</dbReference>
<dbReference type="InterPro" id="IPR010982">
    <property type="entry name" value="Lambda_DNA-bd_dom_sf"/>
</dbReference>
<dbReference type="HOGENOM" id="CLU_730999_0_0_7"/>
<evidence type="ECO:0000256" key="1">
    <source>
        <dbReference type="ARBA" id="ARBA00023125"/>
    </source>
</evidence>
<dbReference type="PANTHER" id="PTHR46797:SF1">
    <property type="entry name" value="METHYLPHOSPHONATE SYNTHASE"/>
    <property type="match status" value="1"/>
</dbReference>
<evidence type="ECO:0000259" key="3">
    <source>
        <dbReference type="PROSITE" id="PS50943"/>
    </source>
</evidence>
<organism evidence="4 5">
    <name type="scientific">Megalodesulfovibrio gigas (strain ATCC 19364 / DSM 1382 / NCIMB 9332 / VKM B-1759)</name>
    <name type="common">Desulfovibrio gigas</name>
    <dbReference type="NCBI Taxonomy" id="1121448"/>
    <lineage>
        <taxon>Bacteria</taxon>
        <taxon>Pseudomonadati</taxon>
        <taxon>Thermodesulfobacteriota</taxon>
        <taxon>Desulfovibrionia</taxon>
        <taxon>Desulfovibrionales</taxon>
        <taxon>Desulfovibrionaceae</taxon>
        <taxon>Megalodesulfovibrio</taxon>
    </lineage>
</organism>
<dbReference type="GO" id="GO:0003700">
    <property type="term" value="F:DNA-binding transcription factor activity"/>
    <property type="evidence" value="ECO:0007669"/>
    <property type="project" value="TreeGrafter"/>
</dbReference>
<dbReference type="STRING" id="1121448.DGI_1719"/>
<keyword evidence="5" id="KW-1185">Reference proteome</keyword>
<accession>T2GBM9</accession>
<dbReference type="InterPro" id="IPR050807">
    <property type="entry name" value="TransReg_Diox_bact_type"/>
</dbReference>
<dbReference type="SUPFAM" id="SSF47413">
    <property type="entry name" value="lambda repressor-like DNA-binding domains"/>
    <property type="match status" value="1"/>
</dbReference>
<dbReference type="SUPFAM" id="SSF55785">
    <property type="entry name" value="PYP-like sensor domain (PAS domain)"/>
    <property type="match status" value="1"/>
</dbReference>
<dbReference type="PANTHER" id="PTHR46797">
    <property type="entry name" value="HTH-TYPE TRANSCRIPTIONAL REGULATOR"/>
    <property type="match status" value="1"/>
</dbReference>
<dbReference type="CDD" id="cd00093">
    <property type="entry name" value="HTH_XRE"/>
    <property type="match status" value="1"/>
</dbReference>
<dbReference type="CDD" id="cd00130">
    <property type="entry name" value="PAS"/>
    <property type="match status" value="1"/>
</dbReference>
<reference evidence="4 5" key="1">
    <citation type="journal article" date="2013" name="J. Bacteriol.">
        <title>Roles of HynAB and Ech, the only two hydrogenases found in the model sulfate reducer Desulfovibrio gigas.</title>
        <authorList>
            <person name="Morais-Silva F.O."/>
            <person name="Santos C.I."/>
            <person name="Rodrigues R."/>
            <person name="Pereira I.A."/>
            <person name="Rodrigues-Pousada C."/>
        </authorList>
    </citation>
    <scope>NUCLEOTIDE SEQUENCE [LARGE SCALE GENOMIC DNA]</scope>
    <source>
        <strain evidence="5">ATCC 19364 / DSM 1382 / NCIMB 9332 / VKM B-1759</strain>
    </source>
</reference>
<dbReference type="KEGG" id="dgg:DGI_1719"/>
<dbReference type="OrthoDB" id="189170at2"/>
<dbReference type="Pfam" id="PF13188">
    <property type="entry name" value="PAS_8"/>
    <property type="match status" value="1"/>
</dbReference>
<dbReference type="NCBIfam" id="TIGR00229">
    <property type="entry name" value="sensory_box"/>
    <property type="match status" value="1"/>
</dbReference>
<dbReference type="Pfam" id="PF01381">
    <property type="entry name" value="HTH_3"/>
    <property type="match status" value="1"/>
</dbReference>
<feature type="domain" description="HTH cro/C1-type" evidence="3">
    <location>
        <begin position="14"/>
        <end position="68"/>
    </location>
</feature>
<name>T2GBM9_MEGG1</name>
<dbReference type="SMART" id="SM00091">
    <property type="entry name" value="PAS"/>
    <property type="match status" value="1"/>
</dbReference>
<protein>
    <submittedName>
        <fullName evidence="4">Putative sensory box protein</fullName>
    </submittedName>
</protein>
<proteinExistence type="predicted"/>
<evidence type="ECO:0000313" key="4">
    <source>
        <dbReference type="EMBL" id="AGW13536.1"/>
    </source>
</evidence>
<dbReference type="GO" id="GO:0003677">
    <property type="term" value="F:DNA binding"/>
    <property type="evidence" value="ECO:0007669"/>
    <property type="project" value="UniProtKB-KW"/>
</dbReference>
<dbReference type="Gene3D" id="1.10.260.40">
    <property type="entry name" value="lambda repressor-like DNA-binding domains"/>
    <property type="match status" value="1"/>
</dbReference>
<dbReference type="Proteomes" id="UP000016587">
    <property type="component" value="Chromosome"/>
</dbReference>
<dbReference type="RefSeq" id="WP_021760398.1">
    <property type="nucleotide sequence ID" value="NC_022444.1"/>
</dbReference>
<reference evidence="5" key="2">
    <citation type="submission" date="2013-07" db="EMBL/GenBank/DDBJ databases">
        <authorList>
            <person name="Morais-Silva F.O."/>
            <person name="Rezende A.M."/>
            <person name="Pimentel C."/>
            <person name="Resende D.M."/>
            <person name="Santos C.I."/>
            <person name="Clemente C."/>
            <person name="de Oliveira L.M."/>
            <person name="da Silva S.M."/>
            <person name="Costa D.A."/>
            <person name="Varela-Raposo A."/>
            <person name="Horacio E.C.A."/>
            <person name="Matos M."/>
            <person name="Flores O."/>
            <person name="Ruiz J.C."/>
            <person name="Rodrigues-Pousada C."/>
        </authorList>
    </citation>
    <scope>NUCLEOTIDE SEQUENCE [LARGE SCALE GENOMIC DNA]</scope>
    <source>
        <strain evidence="5">ATCC 19364 / DSM 1382 / NCIMB 9332 / VKM B-1759</strain>
    </source>
</reference>
<keyword evidence="2" id="KW-0175">Coiled coil</keyword>